<sequence>MDARHGAKTQDEEGRRLKFQFQYLSMTIKALWKARSLSSEQKVNTIEDESESKSLVNEENRSILGLGGVEDVSLSEVHSSTLGMSFFMEVFSGEDTEYRIMEKAGCLNYSCTPWESEKPDGFERQVYFRFNKRDSHYRGEVTSSPQKSHPSENTRLLEEAMTLNEIPVGEYVNLHLRYQIAAEAMQCESVFWHRVAEKLEAPKEDLKQRAVAPTRPGKGDAGCNRDGECVEMRIRGNLSSPRLYKMSSPKGIPRSVRAAKPWTLVCFDKGNHMLFTPVGRTQVMRVYETRADM</sequence>
<organism evidence="1 2">
    <name type="scientific">Melastoma candidum</name>
    <dbReference type="NCBI Taxonomy" id="119954"/>
    <lineage>
        <taxon>Eukaryota</taxon>
        <taxon>Viridiplantae</taxon>
        <taxon>Streptophyta</taxon>
        <taxon>Embryophyta</taxon>
        <taxon>Tracheophyta</taxon>
        <taxon>Spermatophyta</taxon>
        <taxon>Magnoliopsida</taxon>
        <taxon>eudicotyledons</taxon>
        <taxon>Gunneridae</taxon>
        <taxon>Pentapetalae</taxon>
        <taxon>rosids</taxon>
        <taxon>malvids</taxon>
        <taxon>Myrtales</taxon>
        <taxon>Melastomataceae</taxon>
        <taxon>Melastomatoideae</taxon>
        <taxon>Melastomateae</taxon>
        <taxon>Melastoma</taxon>
    </lineage>
</organism>
<keyword evidence="2" id="KW-1185">Reference proteome</keyword>
<reference evidence="2" key="1">
    <citation type="journal article" date="2023" name="Front. Plant Sci.">
        <title>Chromosomal-level genome assembly of Melastoma candidum provides insights into trichome evolution.</title>
        <authorList>
            <person name="Zhong Y."/>
            <person name="Wu W."/>
            <person name="Sun C."/>
            <person name="Zou P."/>
            <person name="Liu Y."/>
            <person name="Dai S."/>
            <person name="Zhou R."/>
        </authorList>
    </citation>
    <scope>NUCLEOTIDE SEQUENCE [LARGE SCALE GENOMIC DNA]</scope>
</reference>
<dbReference type="EMBL" id="CM042884">
    <property type="protein sequence ID" value="KAI4371189.1"/>
    <property type="molecule type" value="Genomic_DNA"/>
</dbReference>
<proteinExistence type="predicted"/>
<accession>A0ACB9QX94</accession>
<name>A0ACB9QX94_9MYRT</name>
<evidence type="ECO:0000313" key="1">
    <source>
        <dbReference type="EMBL" id="KAI4371189.1"/>
    </source>
</evidence>
<dbReference type="Proteomes" id="UP001057402">
    <property type="component" value="Chromosome 5"/>
</dbReference>
<evidence type="ECO:0000313" key="2">
    <source>
        <dbReference type="Proteomes" id="UP001057402"/>
    </source>
</evidence>
<gene>
    <name evidence="1" type="ORF">MLD38_019455</name>
</gene>
<comment type="caution">
    <text evidence="1">The sequence shown here is derived from an EMBL/GenBank/DDBJ whole genome shotgun (WGS) entry which is preliminary data.</text>
</comment>
<protein>
    <submittedName>
        <fullName evidence="1">Uncharacterized protein</fullName>
    </submittedName>
</protein>